<dbReference type="GeneID" id="5039982"/>
<name>A0DUT1_PARTE</name>
<dbReference type="KEGG" id="ptm:GSPATT00020460001"/>
<dbReference type="EMBL" id="CT868596">
    <property type="protein sequence ID" value="CAK86798.1"/>
    <property type="molecule type" value="Genomic_DNA"/>
</dbReference>
<dbReference type="RefSeq" id="XP_001454195.1">
    <property type="nucleotide sequence ID" value="XM_001454158.1"/>
</dbReference>
<gene>
    <name evidence="1" type="ORF">GSPATT00020460001</name>
</gene>
<evidence type="ECO:0000313" key="1">
    <source>
        <dbReference type="EMBL" id="CAK86798.1"/>
    </source>
</evidence>
<evidence type="ECO:0000313" key="2">
    <source>
        <dbReference type="Proteomes" id="UP000000600"/>
    </source>
</evidence>
<accession>A0DUT1</accession>
<dbReference type="HOGENOM" id="CLU_1477827_0_0_1"/>
<dbReference type="Proteomes" id="UP000000600">
    <property type="component" value="Unassembled WGS sequence"/>
</dbReference>
<protein>
    <submittedName>
        <fullName evidence="1">Uncharacterized protein</fullName>
    </submittedName>
</protein>
<dbReference type="AlphaFoldDB" id="A0DUT1"/>
<organism evidence="1 2">
    <name type="scientific">Paramecium tetraurelia</name>
    <dbReference type="NCBI Taxonomy" id="5888"/>
    <lineage>
        <taxon>Eukaryota</taxon>
        <taxon>Sar</taxon>
        <taxon>Alveolata</taxon>
        <taxon>Ciliophora</taxon>
        <taxon>Intramacronucleata</taxon>
        <taxon>Oligohymenophorea</taxon>
        <taxon>Peniculida</taxon>
        <taxon>Parameciidae</taxon>
        <taxon>Paramecium</taxon>
    </lineage>
</organism>
<keyword evidence="2" id="KW-1185">Reference proteome</keyword>
<sequence length="183" mass="21497">MFLTHQSILKLQIQTYNLKNKSCNIIDEIFINKQTSTHYFKALEFSTSNLIQLDIILYNTQQLEDLTAVLTLNENKVDSLIYLFQNNQLITLKIELLQAKLEQFLDILSAVNPEKLKTAEFIINNILINESCLQKLQEFVLKSKRLIEFSISMIGCGCTKQMMDKYFKSNLYIFKIPQLKFYY</sequence>
<dbReference type="InParanoid" id="A0DUT1"/>
<proteinExistence type="predicted"/>
<reference evidence="1 2" key="1">
    <citation type="journal article" date="2006" name="Nature">
        <title>Global trends of whole-genome duplications revealed by the ciliate Paramecium tetraurelia.</title>
        <authorList>
            <consortium name="Genoscope"/>
            <person name="Aury J.-M."/>
            <person name="Jaillon O."/>
            <person name="Duret L."/>
            <person name="Noel B."/>
            <person name="Jubin C."/>
            <person name="Porcel B.M."/>
            <person name="Segurens B."/>
            <person name="Daubin V."/>
            <person name="Anthouard V."/>
            <person name="Aiach N."/>
            <person name="Arnaiz O."/>
            <person name="Billaut A."/>
            <person name="Beisson J."/>
            <person name="Blanc I."/>
            <person name="Bouhouche K."/>
            <person name="Camara F."/>
            <person name="Duharcourt S."/>
            <person name="Guigo R."/>
            <person name="Gogendeau D."/>
            <person name="Katinka M."/>
            <person name="Keller A.-M."/>
            <person name="Kissmehl R."/>
            <person name="Klotz C."/>
            <person name="Koll F."/>
            <person name="Le Moue A."/>
            <person name="Lepere C."/>
            <person name="Malinsky S."/>
            <person name="Nowacki M."/>
            <person name="Nowak J.K."/>
            <person name="Plattner H."/>
            <person name="Poulain J."/>
            <person name="Ruiz F."/>
            <person name="Serrano V."/>
            <person name="Zagulski M."/>
            <person name="Dessen P."/>
            <person name="Betermier M."/>
            <person name="Weissenbach J."/>
            <person name="Scarpelli C."/>
            <person name="Schachter V."/>
            <person name="Sperling L."/>
            <person name="Meyer E."/>
            <person name="Cohen J."/>
            <person name="Wincker P."/>
        </authorList>
    </citation>
    <scope>NUCLEOTIDE SEQUENCE [LARGE SCALE GENOMIC DNA]</scope>
    <source>
        <strain evidence="1 2">Stock d4-2</strain>
    </source>
</reference>